<proteinExistence type="predicted"/>
<gene>
    <name evidence="2" type="ORF">HG535_0H02110</name>
</gene>
<feature type="compositionally biased region" description="Basic and acidic residues" evidence="1">
    <location>
        <begin position="472"/>
        <end position="489"/>
    </location>
</feature>
<feature type="compositionally biased region" description="Basic and acidic residues" evidence="1">
    <location>
        <begin position="511"/>
        <end position="522"/>
    </location>
</feature>
<dbReference type="InterPro" id="IPR038014">
    <property type="entry name" value="Ies1"/>
</dbReference>
<feature type="region of interest" description="Disordered" evidence="1">
    <location>
        <begin position="35"/>
        <end position="136"/>
    </location>
</feature>
<evidence type="ECO:0000313" key="2">
    <source>
        <dbReference type="EMBL" id="QLG74884.1"/>
    </source>
</evidence>
<dbReference type="KEGG" id="zmk:HG535_0H02110"/>
<feature type="compositionally biased region" description="Basic and acidic residues" evidence="1">
    <location>
        <begin position="35"/>
        <end position="51"/>
    </location>
</feature>
<feature type="compositionally biased region" description="Basic and acidic residues" evidence="1">
    <location>
        <begin position="72"/>
        <end position="90"/>
    </location>
</feature>
<dbReference type="RefSeq" id="XP_037146609.1">
    <property type="nucleotide sequence ID" value="XM_037290714.1"/>
</dbReference>
<name>A0A7H9B9C1_ZYGMR</name>
<evidence type="ECO:0008006" key="4">
    <source>
        <dbReference type="Google" id="ProtNLM"/>
    </source>
</evidence>
<dbReference type="GeneID" id="59238687"/>
<dbReference type="EMBL" id="CP058611">
    <property type="protein sequence ID" value="QLG74884.1"/>
    <property type="molecule type" value="Genomic_DNA"/>
</dbReference>
<protein>
    <recommendedName>
        <fullName evidence="4">Ino eighty subunit 1</fullName>
    </recommendedName>
</protein>
<dbReference type="GO" id="GO:0031011">
    <property type="term" value="C:Ino80 complex"/>
    <property type="evidence" value="ECO:0007669"/>
    <property type="project" value="InterPro"/>
</dbReference>
<organism evidence="2 3">
    <name type="scientific">Zygotorulaspora mrakii</name>
    <name type="common">Zygosaccharomyces mrakii</name>
    <dbReference type="NCBI Taxonomy" id="42260"/>
    <lineage>
        <taxon>Eukaryota</taxon>
        <taxon>Fungi</taxon>
        <taxon>Dikarya</taxon>
        <taxon>Ascomycota</taxon>
        <taxon>Saccharomycotina</taxon>
        <taxon>Saccharomycetes</taxon>
        <taxon>Saccharomycetales</taxon>
        <taxon>Saccharomycetaceae</taxon>
        <taxon>Zygotorulaspora</taxon>
    </lineage>
</organism>
<evidence type="ECO:0000256" key="1">
    <source>
        <dbReference type="SAM" id="MobiDB-lite"/>
    </source>
</evidence>
<feature type="compositionally biased region" description="Basic and acidic residues" evidence="1">
    <location>
        <begin position="1"/>
        <end position="10"/>
    </location>
</feature>
<dbReference type="OrthoDB" id="5413003at2759"/>
<reference evidence="2 3" key="1">
    <citation type="submission" date="2020-07" db="EMBL/GenBank/DDBJ databases">
        <title>The yeast mating-type switching endonuclease HO is a domesticated member of an unorthodox homing genetic element family.</title>
        <authorList>
            <person name="Coughlan A.Y."/>
            <person name="Lombardi L."/>
            <person name="Braun-Galleani S."/>
            <person name="Martos A.R."/>
            <person name="Galeote V."/>
            <person name="Bigey F."/>
            <person name="Dequin S."/>
            <person name="Byrne K.P."/>
            <person name="Wolfe K.H."/>
        </authorList>
    </citation>
    <scope>NUCLEOTIDE SEQUENCE [LARGE SCALE GENOMIC DNA]</scope>
    <source>
        <strain evidence="2 3">NRRL Y-6702</strain>
    </source>
</reference>
<dbReference type="AlphaFoldDB" id="A0A7H9B9C1"/>
<dbReference type="PANTHER" id="PTHR37287">
    <property type="entry name" value="INO EIGHTY SUBUNIT 1"/>
    <property type="match status" value="1"/>
</dbReference>
<keyword evidence="3" id="KW-1185">Reference proteome</keyword>
<evidence type="ECO:0000313" key="3">
    <source>
        <dbReference type="Proteomes" id="UP000509704"/>
    </source>
</evidence>
<feature type="region of interest" description="Disordered" evidence="1">
    <location>
        <begin position="1"/>
        <end position="21"/>
    </location>
</feature>
<feature type="compositionally biased region" description="Acidic residues" evidence="1">
    <location>
        <begin position="452"/>
        <end position="463"/>
    </location>
</feature>
<accession>A0A7H9B9C1</accession>
<feature type="compositionally biased region" description="Polar residues" evidence="1">
    <location>
        <begin position="60"/>
        <end position="71"/>
    </location>
</feature>
<feature type="compositionally biased region" description="Acidic residues" evidence="1">
    <location>
        <begin position="91"/>
        <end position="104"/>
    </location>
</feature>
<feature type="region of interest" description="Disordered" evidence="1">
    <location>
        <begin position="445"/>
        <end position="546"/>
    </location>
</feature>
<dbReference type="Proteomes" id="UP000509704">
    <property type="component" value="Chromosome 8"/>
</dbReference>
<feature type="compositionally biased region" description="Basic residues" evidence="1">
    <location>
        <begin position="125"/>
        <end position="136"/>
    </location>
</feature>
<dbReference type="PANTHER" id="PTHR37287:SF1">
    <property type="entry name" value="INO EIGHTY SUBUNIT 1"/>
    <property type="match status" value="1"/>
</dbReference>
<sequence length="663" mass="75736">MDKKTDEIVNRHQPRGGGTVSCFGLVRDKLVVRSEEIKMGKKVYDPIHDVFQDQEESDSKNSSPVKTQNMRTAKEESTSAHERAEGKSDVEDNSESNDSTESEDNANAGGETHDGNVSVVPSVATHKKRMKESSKYNRHLKKPDGEFFSRKDLQFHFLYQLLIDKRLLFTNIFKDVYSKSVVPLQIEKDKIVNVTDSDYDARTFIFNDKLTFSQIYILALASSTKCSKVLRDKLLLDQQVAFSTCILGLLVNIGRLNTTINFYLEMTSQLRTFHSVPVLQYKVTDLKSLQDTPRLKSILKNLPVGNDPVDFSHIYDSSNGTTALQNLNVVNLLFAICDNVSLVNLKLISKYVETRGESISLFSILDFPWYEPKDRCNVLLWLLYIHAETDLSETSIRESIKLFTDEEKIPLEPTDKEYDEDPREEYEFGMKQKAKRKEFLKKIKESKKNGTDSDEASEAEATEPTEPIVPKDVAENKKDGEASRKRAVADETEIEEQAKYQQQEQQEQELQEQHGKEKEHSSELVNSTEEANGENDPVSRSIKNIKTETNNRIDKLIEMDQQKIVGKINNKAKTETDFLKDLAHAQEPANLKRKDLGLIKVFNEYEDIPMASVIGIRGKKRKRFRDSVLGFETDYLKSFAAAKKLLLRPKKSPSSNDETRIFL</sequence>